<dbReference type="SUPFAM" id="SSF63825">
    <property type="entry name" value="YWTD domain"/>
    <property type="match status" value="1"/>
</dbReference>
<gene>
    <name evidence="2" type="ORF">HQR01_14270</name>
</gene>
<accession>A0A7D3XK65</accession>
<evidence type="ECO:0000313" key="3">
    <source>
        <dbReference type="Proteomes" id="UP000504693"/>
    </source>
</evidence>
<dbReference type="NCBIfam" id="TIGR03032">
    <property type="entry name" value="TIGR03032 family protein"/>
    <property type="match status" value="1"/>
</dbReference>
<evidence type="ECO:0000313" key="2">
    <source>
        <dbReference type="EMBL" id="QKG72439.1"/>
    </source>
</evidence>
<reference evidence="2 3" key="1">
    <citation type="submission" date="2020-05" db="EMBL/GenBank/DDBJ databases">
        <title>Erythrobacter mangrovi sp. nov., isolated from rhizosphere soil of mangrove plant (Kandelia candel).</title>
        <authorList>
            <person name="Ye Y.H."/>
        </authorList>
    </citation>
    <scope>NUCLEOTIDE SEQUENCE [LARGE SCALE GENOMIC DNA]</scope>
    <source>
        <strain evidence="2 3">EB310</strain>
    </source>
</reference>
<organism evidence="2 3">
    <name type="scientific">Erythrobacter mangrovi</name>
    <dbReference type="NCBI Taxonomy" id="2739433"/>
    <lineage>
        <taxon>Bacteria</taxon>
        <taxon>Pseudomonadati</taxon>
        <taxon>Pseudomonadota</taxon>
        <taxon>Alphaproteobacteria</taxon>
        <taxon>Sphingomonadales</taxon>
        <taxon>Erythrobacteraceae</taxon>
        <taxon>Erythrobacter/Porphyrobacter group</taxon>
        <taxon>Erythrobacter</taxon>
    </lineage>
</organism>
<protein>
    <submittedName>
        <fullName evidence="2">TIGR03032 family protein</fullName>
    </submittedName>
</protein>
<dbReference type="RefSeq" id="WP_173215703.1">
    <property type="nucleotide sequence ID" value="NZ_CP053921.1"/>
</dbReference>
<dbReference type="AlphaFoldDB" id="A0A7D3XK65"/>
<dbReference type="InterPro" id="IPR017481">
    <property type="entry name" value="CHP03032"/>
</dbReference>
<keyword evidence="3" id="KW-1185">Reference proteome</keyword>
<feature type="domain" description="Conserved hypothetical protein CHP03032" evidence="1">
    <location>
        <begin position="26"/>
        <end position="338"/>
    </location>
</feature>
<dbReference type="EMBL" id="CP053921">
    <property type="protein sequence ID" value="QKG72439.1"/>
    <property type="molecule type" value="Genomic_DNA"/>
</dbReference>
<name>A0A7D3XK65_9SPHN</name>
<dbReference type="KEGG" id="emv:HQR01_14270"/>
<proteinExistence type="predicted"/>
<dbReference type="Pfam" id="PF16261">
    <property type="entry name" value="DUF4915"/>
    <property type="match status" value="1"/>
</dbReference>
<dbReference type="Proteomes" id="UP000504693">
    <property type="component" value="Chromosome"/>
</dbReference>
<evidence type="ECO:0000259" key="1">
    <source>
        <dbReference type="Pfam" id="PF16261"/>
    </source>
</evidence>
<sequence>MSETAAPPPPPSGEPPKVTLDFSPGLAGYLAQAGISLAFTSYQSGYLYLVGHSPDGKLAVHEAFYPQAMGVVGDAQRIYLGTLTQLVRLENVLAPNERANGKHDRLYIPRNMQVMGNIDFHELGIRDSGGVVVVNTRYSCLCEPSLTHSFRPLWKPDFISALAPEDRCHLNGLAMVEGQPRYVTAVAQSDDKDGWRPHRRNGGLVIDIANDRIVAQGLSMPHSPRWHDGELWVLNSGTGELGRIDLDSGRFDPLCFQPGFLRGLALFGKHALIGLSKPRDGRFEGLALDERLAQRGEEARCGIAIVSLETGALEQWFYLEGVIGEIFSVAVLPGVANALTIGPQSREIAELVTFERPAWDANPQTP</sequence>